<proteinExistence type="predicted"/>
<comment type="caution">
    <text evidence="1">The sequence shown here is derived from an EMBL/GenBank/DDBJ whole genome shotgun (WGS) entry which is preliminary data.</text>
</comment>
<evidence type="ECO:0000313" key="1">
    <source>
        <dbReference type="EMBL" id="KAI0086124.1"/>
    </source>
</evidence>
<protein>
    <submittedName>
        <fullName evidence="1">Uncharacterized protein</fullName>
    </submittedName>
</protein>
<accession>A0ACB8TWE8</accession>
<reference evidence="1" key="1">
    <citation type="journal article" date="2021" name="Environ. Microbiol.">
        <title>Gene family expansions and transcriptome signatures uncover fungal adaptations to wood decay.</title>
        <authorList>
            <person name="Hage H."/>
            <person name="Miyauchi S."/>
            <person name="Viragh M."/>
            <person name="Drula E."/>
            <person name="Min B."/>
            <person name="Chaduli D."/>
            <person name="Navarro D."/>
            <person name="Favel A."/>
            <person name="Norest M."/>
            <person name="Lesage-Meessen L."/>
            <person name="Balint B."/>
            <person name="Merenyi Z."/>
            <person name="de Eugenio L."/>
            <person name="Morin E."/>
            <person name="Martinez A.T."/>
            <person name="Baldrian P."/>
            <person name="Stursova M."/>
            <person name="Martinez M.J."/>
            <person name="Novotny C."/>
            <person name="Magnuson J.K."/>
            <person name="Spatafora J.W."/>
            <person name="Maurice S."/>
            <person name="Pangilinan J."/>
            <person name="Andreopoulos W."/>
            <person name="LaButti K."/>
            <person name="Hundley H."/>
            <person name="Na H."/>
            <person name="Kuo A."/>
            <person name="Barry K."/>
            <person name="Lipzen A."/>
            <person name="Henrissat B."/>
            <person name="Riley R."/>
            <person name="Ahrendt S."/>
            <person name="Nagy L.G."/>
            <person name="Grigoriev I.V."/>
            <person name="Martin F."/>
            <person name="Rosso M.N."/>
        </authorList>
    </citation>
    <scope>NUCLEOTIDE SEQUENCE</scope>
    <source>
        <strain evidence="1">CBS 384.51</strain>
    </source>
</reference>
<dbReference type="EMBL" id="MU274926">
    <property type="protein sequence ID" value="KAI0086124.1"/>
    <property type="molecule type" value="Genomic_DNA"/>
</dbReference>
<gene>
    <name evidence="1" type="ORF">BDY19DRAFT_380835</name>
</gene>
<sequence length="368" mass="40798">MPFNDISDSELPSPVKRTPAPKLPVDRISTVKQRRKRKRSSTSSSTLQTSPEQSLQSLVIASRAHRIPSDPPRRTARAASTSKERTLSDSEPDSSNSTRGRREKLPSRSRSSARSSDGMPLPSAPLPYPPLFPLYPPSTHGRVSHQRHPQPLPPPPIQDPQAQYGFMQAVQYLSYYLSGSAGQPPQPPTPYTYPPAWPQTPRRRSRGRTRDESSSPARASTSEIPYRHSSPDRHYLHYDVGYSSGTSPPMSSSPIPSSPAASYRHPILAAPKRSKSRGRRVSFKLDPDDETHSRYERYAGPAEPRGENSSVRGTHSSGHRLSQKPYPNSEYSPANDPTSEEESSSRRRSERGRTPGPSSRHTRSGSAR</sequence>
<name>A0ACB8TWE8_9APHY</name>
<dbReference type="Proteomes" id="UP001055072">
    <property type="component" value="Unassembled WGS sequence"/>
</dbReference>
<organism evidence="1 2">
    <name type="scientific">Irpex rosettiformis</name>
    <dbReference type="NCBI Taxonomy" id="378272"/>
    <lineage>
        <taxon>Eukaryota</taxon>
        <taxon>Fungi</taxon>
        <taxon>Dikarya</taxon>
        <taxon>Basidiomycota</taxon>
        <taxon>Agaricomycotina</taxon>
        <taxon>Agaricomycetes</taxon>
        <taxon>Polyporales</taxon>
        <taxon>Irpicaceae</taxon>
        <taxon>Irpex</taxon>
    </lineage>
</organism>
<evidence type="ECO:0000313" key="2">
    <source>
        <dbReference type="Proteomes" id="UP001055072"/>
    </source>
</evidence>
<keyword evidence="2" id="KW-1185">Reference proteome</keyword>